<name>A0ABQ5TGA1_9BACI</name>
<dbReference type="PROSITE" id="PS51186">
    <property type="entry name" value="GNAT"/>
    <property type="match status" value="1"/>
</dbReference>
<keyword evidence="3" id="KW-1185">Reference proteome</keyword>
<dbReference type="InterPro" id="IPR016181">
    <property type="entry name" value="Acyl_CoA_acyltransferase"/>
</dbReference>
<dbReference type="SUPFAM" id="SSF55729">
    <property type="entry name" value="Acyl-CoA N-acyltransferases (Nat)"/>
    <property type="match status" value="1"/>
</dbReference>
<comment type="caution">
    <text evidence="2">The sequence shown here is derived from an EMBL/GenBank/DDBJ whole genome shotgun (WGS) entry which is preliminary data.</text>
</comment>
<evidence type="ECO:0000313" key="3">
    <source>
        <dbReference type="Proteomes" id="UP001275436"/>
    </source>
</evidence>
<sequence length="164" mass="19204">MFRVATESDLPKIMVIVKQIVVEMSSSNNRQWDETYPLPNDFLQDIITESLYVLEENAQLKGFISINEDFPPEYNELNWKAKELLVIHRLAVNQANRKEGIARMLMQFAEQVAKERGIKFLISDTSELNVGMNRLFNKLQYLKVGQIHLGEKEFKFNCYEKEID</sequence>
<protein>
    <submittedName>
        <fullName evidence="2">N-acetyltransferase</fullName>
    </submittedName>
</protein>
<dbReference type="Pfam" id="PF00583">
    <property type="entry name" value="Acetyltransf_1"/>
    <property type="match status" value="1"/>
</dbReference>
<gene>
    <name evidence="2" type="ORF">MACH08_09610</name>
</gene>
<feature type="domain" description="N-acetyltransferase" evidence="1">
    <location>
        <begin position="1"/>
        <end position="164"/>
    </location>
</feature>
<dbReference type="Proteomes" id="UP001275436">
    <property type="component" value="Unassembled WGS sequence"/>
</dbReference>
<dbReference type="RefSeq" id="WP_317957788.1">
    <property type="nucleotide sequence ID" value="NZ_BSKO01000001.1"/>
</dbReference>
<reference evidence="2 3" key="1">
    <citation type="submission" date="2023-02" db="EMBL/GenBank/DDBJ databases">
        <title>Oceanobacillus kimchii IFOP_LL358 isolated form Alexandrium catenella lab strain.</title>
        <authorList>
            <person name="Gajardo G."/>
            <person name="Ueki S."/>
            <person name="Maruyama F."/>
        </authorList>
    </citation>
    <scope>NUCLEOTIDE SEQUENCE [LARGE SCALE GENOMIC DNA]</scope>
    <source>
        <strain evidence="2 3">IFOP_LL358</strain>
    </source>
</reference>
<evidence type="ECO:0000313" key="2">
    <source>
        <dbReference type="EMBL" id="GLO65177.1"/>
    </source>
</evidence>
<accession>A0ABQ5TGA1</accession>
<dbReference type="EMBL" id="BSKO01000001">
    <property type="protein sequence ID" value="GLO65177.1"/>
    <property type="molecule type" value="Genomic_DNA"/>
</dbReference>
<dbReference type="CDD" id="cd04301">
    <property type="entry name" value="NAT_SF"/>
    <property type="match status" value="1"/>
</dbReference>
<proteinExistence type="predicted"/>
<organism evidence="2 3">
    <name type="scientific">Oceanobacillus kimchii</name>
    <dbReference type="NCBI Taxonomy" id="746691"/>
    <lineage>
        <taxon>Bacteria</taxon>
        <taxon>Bacillati</taxon>
        <taxon>Bacillota</taxon>
        <taxon>Bacilli</taxon>
        <taxon>Bacillales</taxon>
        <taxon>Bacillaceae</taxon>
        <taxon>Oceanobacillus</taxon>
    </lineage>
</organism>
<dbReference type="Gene3D" id="3.40.630.30">
    <property type="match status" value="1"/>
</dbReference>
<evidence type="ECO:0000259" key="1">
    <source>
        <dbReference type="PROSITE" id="PS51186"/>
    </source>
</evidence>
<dbReference type="InterPro" id="IPR000182">
    <property type="entry name" value="GNAT_dom"/>
</dbReference>